<dbReference type="Gene3D" id="3.60.21.10">
    <property type="match status" value="1"/>
</dbReference>
<dbReference type="Pfam" id="PF00149">
    <property type="entry name" value="Metallophos"/>
    <property type="match status" value="1"/>
</dbReference>
<organism evidence="5">
    <name type="scientific">Cladocopium goreaui</name>
    <dbReference type="NCBI Taxonomy" id="2562237"/>
    <lineage>
        <taxon>Eukaryota</taxon>
        <taxon>Sar</taxon>
        <taxon>Alveolata</taxon>
        <taxon>Dinophyceae</taxon>
        <taxon>Suessiales</taxon>
        <taxon>Symbiodiniaceae</taxon>
        <taxon>Cladocopium</taxon>
    </lineage>
</organism>
<dbReference type="InterPro" id="IPR051558">
    <property type="entry name" value="Metallophosphoesterase_PAP"/>
</dbReference>
<feature type="domain" description="Calcineurin-like phosphoesterase" evidence="4">
    <location>
        <begin position="154"/>
        <end position="304"/>
    </location>
</feature>
<dbReference type="EMBL" id="CAMXCT010000177">
    <property type="protein sequence ID" value="CAI3975046.1"/>
    <property type="molecule type" value="Genomic_DNA"/>
</dbReference>
<evidence type="ECO:0000256" key="3">
    <source>
        <dbReference type="SAM" id="MobiDB-lite"/>
    </source>
</evidence>
<evidence type="ECO:0000313" key="6">
    <source>
        <dbReference type="EMBL" id="CAL1128421.1"/>
    </source>
</evidence>
<keyword evidence="2" id="KW-0378">Hydrolase</keyword>
<dbReference type="PANTHER" id="PTHR10161">
    <property type="entry name" value="TARTRATE-RESISTANT ACID PHOSPHATASE TYPE 5"/>
    <property type="match status" value="1"/>
</dbReference>
<gene>
    <name evidence="5" type="ORF">C1SCF055_LOCUS3408</name>
</gene>
<evidence type="ECO:0000259" key="4">
    <source>
        <dbReference type="Pfam" id="PF00149"/>
    </source>
</evidence>
<feature type="region of interest" description="Disordered" evidence="3">
    <location>
        <begin position="1"/>
        <end position="22"/>
    </location>
</feature>
<dbReference type="Proteomes" id="UP001152797">
    <property type="component" value="Unassembled WGS sequence"/>
</dbReference>
<dbReference type="InterPro" id="IPR029052">
    <property type="entry name" value="Metallo-depent_PP-like"/>
</dbReference>
<sequence length="516" mass="56723">MNTKGTWSGNVRHQEREDDSMLQLHHKGDSKCTGKHADPFATSSRVECCEGLEMCLGHFGGGWSYRCFASCTGTCTLRGDNPYASGTFLECCPGLQPCDGDWNMDGSWSQKCYNKCDMGEYHPYFDTTPDYLNIAAGAAGVKGNPGKKSDNYYLVIGDNGGCAGGCDGCGGWQKQVAAKMKSYVTDRKTRNPNSKLLFIILVGDNFYWNGVSDNRFELTWKDIYEELATDYPWFVILGNHDFGNADPACLCPFFHSRMTCSGIGSGCGGAAPFSNKSQTYACNQLNVDKGGIGGNTRTNFHIPDFMFFYTIPDLDFEMIGMDYNYYDFDGLGGNGYRQGGGARDVAKACGGTERVHDSLARLRDASNKILKIRADAAVSTNVAIFGHYPDWAQDGINLRKKFLDEVSNQQRPGKRVLNFYGHTHIQQCDRHAEEGYDGCTDFLTGGAGGCCGDTPAGFTAITFGDDGKQITECFVDEPCTIAHWPTLVQANVSVESHQFHQAQDDVAWPWMFVSLP</sequence>
<reference evidence="6" key="2">
    <citation type="submission" date="2024-04" db="EMBL/GenBank/DDBJ databases">
        <authorList>
            <person name="Chen Y."/>
            <person name="Shah S."/>
            <person name="Dougan E. K."/>
            <person name="Thang M."/>
            <person name="Chan C."/>
        </authorList>
    </citation>
    <scope>NUCLEOTIDE SEQUENCE [LARGE SCALE GENOMIC DNA]</scope>
</reference>
<dbReference type="SUPFAM" id="SSF56300">
    <property type="entry name" value="Metallo-dependent phosphatases"/>
    <property type="match status" value="1"/>
</dbReference>
<name>A0A9P1BKI3_9DINO</name>
<keyword evidence="8" id="KW-1185">Reference proteome</keyword>
<evidence type="ECO:0000313" key="7">
    <source>
        <dbReference type="EMBL" id="CAL4762358.1"/>
    </source>
</evidence>
<dbReference type="AlphaFoldDB" id="A0A9P1BKI3"/>
<reference evidence="5" key="1">
    <citation type="submission" date="2022-10" db="EMBL/GenBank/DDBJ databases">
        <authorList>
            <person name="Chen Y."/>
            <person name="Dougan E. K."/>
            <person name="Chan C."/>
            <person name="Rhodes N."/>
            <person name="Thang M."/>
        </authorList>
    </citation>
    <scope>NUCLEOTIDE SEQUENCE</scope>
</reference>
<comment type="caution">
    <text evidence="5">The sequence shown here is derived from an EMBL/GenBank/DDBJ whole genome shotgun (WGS) entry which is preliminary data.</text>
</comment>
<dbReference type="GO" id="GO:0016787">
    <property type="term" value="F:hydrolase activity"/>
    <property type="evidence" value="ECO:0007669"/>
    <property type="project" value="UniProtKB-KW"/>
</dbReference>
<evidence type="ECO:0000313" key="5">
    <source>
        <dbReference type="EMBL" id="CAI3975046.1"/>
    </source>
</evidence>
<proteinExistence type="predicted"/>
<feature type="compositionally biased region" description="Polar residues" evidence="3">
    <location>
        <begin position="1"/>
        <end position="11"/>
    </location>
</feature>
<dbReference type="InterPro" id="IPR004843">
    <property type="entry name" value="Calcineurin-like_PHP"/>
</dbReference>
<evidence type="ECO:0000256" key="2">
    <source>
        <dbReference type="ARBA" id="ARBA00022801"/>
    </source>
</evidence>
<evidence type="ECO:0000256" key="1">
    <source>
        <dbReference type="ARBA" id="ARBA00022729"/>
    </source>
</evidence>
<dbReference type="EMBL" id="CAMXCT020000177">
    <property type="protein sequence ID" value="CAL1128421.1"/>
    <property type="molecule type" value="Genomic_DNA"/>
</dbReference>
<evidence type="ECO:0000313" key="8">
    <source>
        <dbReference type="Proteomes" id="UP001152797"/>
    </source>
</evidence>
<dbReference type="OrthoDB" id="408581at2759"/>
<keyword evidence="1" id="KW-0732">Signal</keyword>
<accession>A0A9P1BKI3</accession>
<dbReference type="EMBL" id="CAMXCT030000177">
    <property type="protein sequence ID" value="CAL4762358.1"/>
    <property type="molecule type" value="Genomic_DNA"/>
</dbReference>
<protein>
    <submittedName>
        <fullName evidence="7">Purple acid phosphatase 4</fullName>
    </submittedName>
</protein>
<dbReference type="PANTHER" id="PTHR10161:SF14">
    <property type="entry name" value="TARTRATE-RESISTANT ACID PHOSPHATASE TYPE 5"/>
    <property type="match status" value="1"/>
</dbReference>